<keyword evidence="10" id="KW-1185">Reference proteome</keyword>
<evidence type="ECO:0000256" key="1">
    <source>
        <dbReference type="ARBA" id="ARBA00006641"/>
    </source>
</evidence>
<protein>
    <recommendedName>
        <fullName evidence="2">Pyrrolidone-carboxylate peptidase</fullName>
    </recommendedName>
    <alternativeName>
        <fullName evidence="7">5-oxoprolyl-peptidase</fullName>
    </alternativeName>
    <alternativeName>
        <fullName evidence="8">Pyroglutamyl-peptidase I</fullName>
    </alternativeName>
</protein>
<dbReference type="AlphaFoldDB" id="A0A4V2JSH2"/>
<keyword evidence="3" id="KW-0963">Cytoplasm</keyword>
<keyword evidence="5" id="KW-0378">Hydrolase</keyword>
<dbReference type="GO" id="GO:0016920">
    <property type="term" value="F:pyroglutamyl-peptidase activity"/>
    <property type="evidence" value="ECO:0007669"/>
    <property type="project" value="InterPro"/>
</dbReference>
<dbReference type="Gene3D" id="3.40.630.20">
    <property type="entry name" value="Peptidase C15, pyroglutamyl peptidase I-like"/>
    <property type="match status" value="1"/>
</dbReference>
<comment type="caution">
    <text evidence="9">The sequence shown here is derived from an EMBL/GenBank/DDBJ whole genome shotgun (WGS) entry which is preliminary data.</text>
</comment>
<dbReference type="InterPro" id="IPR036440">
    <property type="entry name" value="Peptidase_C15-like_sf"/>
</dbReference>
<dbReference type="InterPro" id="IPR016125">
    <property type="entry name" value="Peptidase_C15-like"/>
</dbReference>
<evidence type="ECO:0000313" key="9">
    <source>
        <dbReference type="EMBL" id="TBT85055.1"/>
    </source>
</evidence>
<dbReference type="Pfam" id="PF01470">
    <property type="entry name" value="Peptidase_C15"/>
    <property type="match status" value="1"/>
</dbReference>
<reference evidence="9 10" key="1">
    <citation type="submission" date="2019-01" db="EMBL/GenBank/DDBJ databases">
        <title>Lactibacter flavus gen. nov., sp. nov., a novel bacterium of the family Propionibacteriaceae isolated from raw milk and dairy products.</title>
        <authorList>
            <person name="Huptas C."/>
            <person name="Wenning M."/>
            <person name="Breitenwieser F."/>
            <person name="Doll E."/>
            <person name="Von Neubeck M."/>
            <person name="Busse H.-J."/>
            <person name="Scherer S."/>
        </authorList>
    </citation>
    <scope>NUCLEOTIDE SEQUENCE [LARGE SCALE GENOMIC DNA]</scope>
    <source>
        <strain evidence="9 10">KCTC 33808</strain>
    </source>
</reference>
<comment type="similarity">
    <text evidence="1">Belongs to the peptidase C15 family.</text>
</comment>
<keyword evidence="4" id="KW-0645">Protease</keyword>
<evidence type="ECO:0000256" key="4">
    <source>
        <dbReference type="ARBA" id="ARBA00022670"/>
    </source>
</evidence>
<name>A0A4V2JSH2_9ACTN</name>
<evidence type="ECO:0000313" key="10">
    <source>
        <dbReference type="Proteomes" id="UP000292373"/>
    </source>
</evidence>
<evidence type="ECO:0000256" key="2">
    <source>
        <dbReference type="ARBA" id="ARBA00019191"/>
    </source>
</evidence>
<evidence type="ECO:0000256" key="3">
    <source>
        <dbReference type="ARBA" id="ARBA00022490"/>
    </source>
</evidence>
<dbReference type="Proteomes" id="UP000292373">
    <property type="component" value="Unassembled WGS sequence"/>
</dbReference>
<dbReference type="OrthoDB" id="9779738at2"/>
<sequence>MGTMRVLVTGFGPFPGVSNNPSALAVNELQRRADTGRFPGVQVATAIIPVDFKVIPGQIAEMMRLVRPDVVLCTGVDMDAEAITVERVAINLVDAAMPDTSGAQPVDRPVIPGAPDGLFATIPVKAVRAAIEGIGVPAELSLSAGSYGCNAAMFAALQNARPGTRVGFLHIPSLKVLGTASATKALVAALRACAEHETDLDEPGGTLA</sequence>
<dbReference type="GO" id="GO:0005829">
    <property type="term" value="C:cytosol"/>
    <property type="evidence" value="ECO:0007669"/>
    <property type="project" value="InterPro"/>
</dbReference>
<dbReference type="PRINTS" id="PR00706">
    <property type="entry name" value="PYROGLUPTASE"/>
</dbReference>
<accession>A0A4V2JSH2</accession>
<gene>
    <name evidence="9" type="ORF">ET989_07790</name>
</gene>
<organism evidence="9 10">
    <name type="scientific">Propioniciclava sinopodophylli</name>
    <dbReference type="NCBI Taxonomy" id="1837344"/>
    <lineage>
        <taxon>Bacteria</taxon>
        <taxon>Bacillati</taxon>
        <taxon>Actinomycetota</taxon>
        <taxon>Actinomycetes</taxon>
        <taxon>Propionibacteriales</taxon>
        <taxon>Propionibacteriaceae</taxon>
        <taxon>Propioniciclava</taxon>
    </lineage>
</organism>
<dbReference type="EMBL" id="SDMQ01000006">
    <property type="protein sequence ID" value="TBT85055.1"/>
    <property type="molecule type" value="Genomic_DNA"/>
</dbReference>
<evidence type="ECO:0000256" key="6">
    <source>
        <dbReference type="ARBA" id="ARBA00022807"/>
    </source>
</evidence>
<evidence type="ECO:0000256" key="5">
    <source>
        <dbReference type="ARBA" id="ARBA00022801"/>
    </source>
</evidence>
<dbReference type="GO" id="GO:0006508">
    <property type="term" value="P:proteolysis"/>
    <property type="evidence" value="ECO:0007669"/>
    <property type="project" value="UniProtKB-KW"/>
</dbReference>
<dbReference type="PANTHER" id="PTHR23402">
    <property type="entry name" value="PROTEASE FAMILY C15 PYROGLUTAMYL-PEPTIDASE I-RELATED"/>
    <property type="match status" value="1"/>
</dbReference>
<dbReference type="InterPro" id="IPR000816">
    <property type="entry name" value="Peptidase_C15"/>
</dbReference>
<dbReference type="SUPFAM" id="SSF53182">
    <property type="entry name" value="Pyrrolidone carboxyl peptidase (pyroglutamate aminopeptidase)"/>
    <property type="match status" value="1"/>
</dbReference>
<dbReference type="PANTHER" id="PTHR23402:SF1">
    <property type="entry name" value="PYROGLUTAMYL-PEPTIDASE I"/>
    <property type="match status" value="1"/>
</dbReference>
<evidence type="ECO:0000256" key="8">
    <source>
        <dbReference type="ARBA" id="ARBA00031559"/>
    </source>
</evidence>
<dbReference type="CDD" id="cd00501">
    <property type="entry name" value="Peptidase_C15"/>
    <property type="match status" value="1"/>
</dbReference>
<keyword evidence="6" id="KW-0788">Thiol protease</keyword>
<proteinExistence type="inferred from homology"/>
<evidence type="ECO:0000256" key="7">
    <source>
        <dbReference type="ARBA" id="ARBA00030836"/>
    </source>
</evidence>
<dbReference type="PIRSF" id="PIRSF015592">
    <property type="entry name" value="Prld-crbxl_pptds"/>
    <property type="match status" value="1"/>
</dbReference>